<proteinExistence type="predicted"/>
<evidence type="ECO:0000313" key="3">
    <source>
        <dbReference type="Proteomes" id="UP000315252"/>
    </source>
</evidence>
<dbReference type="Proteomes" id="UP000315252">
    <property type="component" value="Unassembled WGS sequence"/>
</dbReference>
<evidence type="ECO:0000256" key="1">
    <source>
        <dbReference type="SAM" id="Phobius"/>
    </source>
</evidence>
<dbReference type="OrthoDB" id="8480262at2"/>
<feature type="transmembrane region" description="Helical" evidence="1">
    <location>
        <begin position="66"/>
        <end position="90"/>
    </location>
</feature>
<organism evidence="2 3">
    <name type="scientific">Denitrobaculum tricleocarpae</name>
    <dbReference type="NCBI Taxonomy" id="2591009"/>
    <lineage>
        <taxon>Bacteria</taxon>
        <taxon>Pseudomonadati</taxon>
        <taxon>Pseudomonadota</taxon>
        <taxon>Alphaproteobacteria</taxon>
        <taxon>Rhodospirillales</taxon>
        <taxon>Rhodospirillaceae</taxon>
        <taxon>Denitrobaculum</taxon>
    </lineage>
</organism>
<keyword evidence="1" id="KW-1133">Transmembrane helix</keyword>
<dbReference type="EMBL" id="VHSH01000005">
    <property type="protein sequence ID" value="TQV79275.1"/>
    <property type="molecule type" value="Genomic_DNA"/>
</dbReference>
<feature type="transmembrane region" description="Helical" evidence="1">
    <location>
        <begin position="96"/>
        <end position="119"/>
    </location>
</feature>
<accession>A0A545TPX5</accession>
<comment type="caution">
    <text evidence="2">The sequence shown here is derived from an EMBL/GenBank/DDBJ whole genome shotgun (WGS) entry which is preliminary data.</text>
</comment>
<sequence>MNYLLVILASFIAVELFLRLPVIDQVHQLFGTTHKAGHVITARAVSDHWKERVMLRYAREIMLSSVKLVLFLTGVLMLAVLPAFLVQLFIDPSLSIEALFSSWTAVGVSLVAATLYYIARARFAR</sequence>
<dbReference type="AlphaFoldDB" id="A0A545TPX5"/>
<protein>
    <submittedName>
        <fullName evidence="2">Uncharacterized protein</fullName>
    </submittedName>
</protein>
<keyword evidence="1" id="KW-0472">Membrane</keyword>
<name>A0A545TPX5_9PROT</name>
<dbReference type="RefSeq" id="WP_142897499.1">
    <property type="nucleotide sequence ID" value="NZ_ML660056.1"/>
</dbReference>
<gene>
    <name evidence="2" type="ORF">FKG95_16620</name>
</gene>
<reference evidence="2 3" key="1">
    <citation type="submission" date="2019-06" db="EMBL/GenBank/DDBJ databases">
        <title>Whole genome sequence for Rhodospirillaceae sp. R148.</title>
        <authorList>
            <person name="Wang G."/>
        </authorList>
    </citation>
    <scope>NUCLEOTIDE SEQUENCE [LARGE SCALE GENOMIC DNA]</scope>
    <source>
        <strain evidence="2 3">R148</strain>
    </source>
</reference>
<keyword evidence="1" id="KW-0812">Transmembrane</keyword>
<evidence type="ECO:0000313" key="2">
    <source>
        <dbReference type="EMBL" id="TQV79275.1"/>
    </source>
</evidence>
<keyword evidence="3" id="KW-1185">Reference proteome</keyword>